<sequence>MSLSNKTKKLLDQKLEQLNSCRPISKTFLCKIREHFQIEMTYNSNAIEGNTLTLKETAWIIQEGLTINGKPLKDHLEAINQKEALDFLYELIDSKKINTVSERLIREIHYLTVKEADADIAGQYRKGNVIITGADHTPPEGFEVPCEMQKLIQWINTNKKKLHAIELAAIVHHKLAYIHPFWDGNGRVSRIIMNIFIMQAGFPMAIILKNDRKRYYRVLSEADKGDYSPFCEFVAQSVIRSLNLYLKMLNPKQKKNDKYISLEQLAKLAPYSSNYLRKLATQGKLEAFKEGRNWLSSRRCLEEYMKSIGKNL</sequence>
<dbReference type="GO" id="GO:0051301">
    <property type="term" value="P:cell division"/>
    <property type="evidence" value="ECO:0007669"/>
    <property type="project" value="UniProtKB-KW"/>
</dbReference>
<dbReference type="Proteomes" id="UP000321083">
    <property type="component" value="Unassembled WGS sequence"/>
</dbReference>
<dbReference type="PROSITE" id="PS51459">
    <property type="entry name" value="FIDO"/>
    <property type="match status" value="1"/>
</dbReference>
<keyword evidence="2" id="KW-0067">ATP-binding</keyword>
<comment type="caution">
    <text evidence="5">The sequence shown here is derived from an EMBL/GenBank/DDBJ whole genome shotgun (WGS) entry which is preliminary data.</text>
</comment>
<dbReference type="EMBL" id="SRHE01000003">
    <property type="protein sequence ID" value="TWW12695.1"/>
    <property type="molecule type" value="Genomic_DNA"/>
</dbReference>
<organism evidence="5 6">
    <name type="scientific">Planctomyces bekefii</name>
    <dbReference type="NCBI Taxonomy" id="1653850"/>
    <lineage>
        <taxon>Bacteria</taxon>
        <taxon>Pseudomonadati</taxon>
        <taxon>Planctomycetota</taxon>
        <taxon>Planctomycetia</taxon>
        <taxon>Planctomycetales</taxon>
        <taxon>Planctomycetaceae</taxon>
        <taxon>Planctomyces</taxon>
    </lineage>
</organism>
<gene>
    <name evidence="5" type="ORF">E3A20_00340</name>
</gene>
<dbReference type="GO" id="GO:0005524">
    <property type="term" value="F:ATP binding"/>
    <property type="evidence" value="ECO:0007669"/>
    <property type="project" value="UniProtKB-KW"/>
</dbReference>
<dbReference type="Gene3D" id="1.10.3290.10">
    <property type="entry name" value="Fido-like domain"/>
    <property type="match status" value="1"/>
</dbReference>
<evidence type="ECO:0000256" key="3">
    <source>
        <dbReference type="PIRSR" id="PIRSR640198-3"/>
    </source>
</evidence>
<keyword evidence="6" id="KW-1185">Reference proteome</keyword>
<evidence type="ECO:0000313" key="6">
    <source>
        <dbReference type="Proteomes" id="UP000321083"/>
    </source>
</evidence>
<keyword evidence="5" id="KW-0132">Cell division</keyword>
<keyword evidence="2" id="KW-0547">Nucleotide-binding</keyword>
<dbReference type="Pfam" id="PF02661">
    <property type="entry name" value="Fic"/>
    <property type="match status" value="1"/>
</dbReference>
<dbReference type="InterPro" id="IPR036597">
    <property type="entry name" value="Fido-like_dom_sf"/>
</dbReference>
<feature type="site" description="Important for autoinhibition of adenylyltransferase activity" evidence="3">
    <location>
        <position position="48"/>
    </location>
</feature>
<dbReference type="InterPro" id="IPR040198">
    <property type="entry name" value="Fido_containing"/>
</dbReference>
<proteinExistence type="predicted"/>
<evidence type="ECO:0000259" key="4">
    <source>
        <dbReference type="PROSITE" id="PS51459"/>
    </source>
</evidence>
<feature type="domain" description="Fido" evidence="4">
    <location>
        <begin position="100"/>
        <end position="236"/>
    </location>
</feature>
<feature type="binding site" evidence="2">
    <location>
        <begin position="183"/>
        <end position="190"/>
    </location>
    <ligand>
        <name>ATP</name>
        <dbReference type="ChEBI" id="CHEBI:30616"/>
    </ligand>
</feature>
<dbReference type="PANTHER" id="PTHR13504">
    <property type="entry name" value="FIDO DOMAIN-CONTAINING PROTEIN DDB_G0283145"/>
    <property type="match status" value="1"/>
</dbReference>
<protein>
    <submittedName>
        <fullName evidence="5">Cell division protein Fic</fullName>
    </submittedName>
</protein>
<dbReference type="PANTHER" id="PTHR13504:SF38">
    <property type="entry name" value="FIDO DOMAIN-CONTAINING PROTEIN"/>
    <property type="match status" value="1"/>
</dbReference>
<dbReference type="InterPro" id="IPR003812">
    <property type="entry name" value="Fido"/>
</dbReference>
<name>A0A5C6MCK9_9PLAN</name>
<reference evidence="5 6" key="2">
    <citation type="submission" date="2019-08" db="EMBL/GenBank/DDBJ databases">
        <authorList>
            <person name="Henke P."/>
        </authorList>
    </citation>
    <scope>NUCLEOTIDE SEQUENCE [LARGE SCALE GENOMIC DNA]</scope>
    <source>
        <strain evidence="5">Phe10_nw2017</strain>
    </source>
</reference>
<feature type="binding site" evidence="2">
    <location>
        <begin position="215"/>
        <end position="216"/>
    </location>
    <ligand>
        <name>ATP</name>
        <dbReference type="ChEBI" id="CHEBI:30616"/>
    </ligand>
</feature>
<reference evidence="5 6" key="1">
    <citation type="submission" date="2019-08" db="EMBL/GenBank/DDBJ databases">
        <title>100 year-old enigma solved: identification of Planctomyces bekefii, the type genus and species of the phylum Planctomycetes.</title>
        <authorList>
            <person name="Svetlana D.N."/>
            <person name="Overmann J."/>
        </authorList>
    </citation>
    <scope>NUCLEOTIDE SEQUENCE [LARGE SCALE GENOMIC DNA]</scope>
    <source>
        <strain evidence="5">Phe10_nw2017</strain>
    </source>
</reference>
<evidence type="ECO:0000256" key="1">
    <source>
        <dbReference type="PIRSR" id="PIRSR640198-1"/>
    </source>
</evidence>
<accession>A0A5C6MCK9</accession>
<dbReference type="SUPFAM" id="SSF140931">
    <property type="entry name" value="Fic-like"/>
    <property type="match status" value="1"/>
</dbReference>
<evidence type="ECO:0000256" key="2">
    <source>
        <dbReference type="PIRSR" id="PIRSR640198-2"/>
    </source>
</evidence>
<evidence type="ECO:0000313" key="5">
    <source>
        <dbReference type="EMBL" id="TWW12695.1"/>
    </source>
</evidence>
<keyword evidence="5" id="KW-0131">Cell cycle</keyword>
<dbReference type="AlphaFoldDB" id="A0A5C6MCK9"/>
<feature type="active site" evidence="1">
    <location>
        <position position="179"/>
    </location>
</feature>